<dbReference type="Proteomes" id="UP001596356">
    <property type="component" value="Unassembled WGS sequence"/>
</dbReference>
<keyword evidence="3 6" id="KW-0812">Transmembrane</keyword>
<organism evidence="7 8">
    <name type="scientific">Branchiibius cervicis</name>
    <dbReference type="NCBI Taxonomy" id="908252"/>
    <lineage>
        <taxon>Bacteria</taxon>
        <taxon>Bacillati</taxon>
        <taxon>Actinomycetota</taxon>
        <taxon>Actinomycetes</taxon>
        <taxon>Micrococcales</taxon>
        <taxon>Dermacoccaceae</taxon>
        <taxon>Branchiibius</taxon>
    </lineage>
</organism>
<dbReference type="Pfam" id="PF03706">
    <property type="entry name" value="LPG_synthase_TM"/>
    <property type="match status" value="1"/>
</dbReference>
<comment type="caution">
    <text evidence="7">The sequence shown here is derived from an EMBL/GenBank/DDBJ whole genome shotgun (WGS) entry which is preliminary data.</text>
</comment>
<feature type="transmembrane region" description="Helical" evidence="6">
    <location>
        <begin position="54"/>
        <end position="72"/>
    </location>
</feature>
<keyword evidence="8" id="KW-1185">Reference proteome</keyword>
<gene>
    <name evidence="7" type="ORF">ACFQBT_04210</name>
</gene>
<evidence type="ECO:0000256" key="1">
    <source>
        <dbReference type="ARBA" id="ARBA00004651"/>
    </source>
</evidence>
<feature type="transmembrane region" description="Helical" evidence="6">
    <location>
        <begin position="164"/>
        <end position="183"/>
    </location>
</feature>
<feature type="transmembrane region" description="Helical" evidence="6">
    <location>
        <begin position="235"/>
        <end position="253"/>
    </location>
</feature>
<feature type="transmembrane region" description="Helical" evidence="6">
    <location>
        <begin position="265"/>
        <end position="289"/>
    </location>
</feature>
<evidence type="ECO:0000313" key="7">
    <source>
        <dbReference type="EMBL" id="MFC6713094.1"/>
    </source>
</evidence>
<dbReference type="RefSeq" id="WP_377820631.1">
    <property type="nucleotide sequence ID" value="NZ_JBHSWJ010000002.1"/>
</dbReference>
<comment type="subcellular location">
    <subcellularLocation>
        <location evidence="1">Cell membrane</location>
        <topology evidence="1">Multi-pass membrane protein</topology>
    </subcellularLocation>
</comment>
<dbReference type="InterPro" id="IPR022791">
    <property type="entry name" value="L-PG_synthase/AglD"/>
</dbReference>
<feature type="transmembrane region" description="Helical" evidence="6">
    <location>
        <begin position="309"/>
        <end position="335"/>
    </location>
</feature>
<name>A0ABW2AQ91_9MICO</name>
<reference evidence="8" key="1">
    <citation type="journal article" date="2019" name="Int. J. Syst. Evol. Microbiol.">
        <title>The Global Catalogue of Microorganisms (GCM) 10K type strain sequencing project: providing services to taxonomists for standard genome sequencing and annotation.</title>
        <authorList>
            <consortium name="The Broad Institute Genomics Platform"/>
            <consortium name="The Broad Institute Genome Sequencing Center for Infectious Disease"/>
            <person name="Wu L."/>
            <person name="Ma J."/>
        </authorList>
    </citation>
    <scope>NUCLEOTIDE SEQUENCE [LARGE SCALE GENOMIC DNA]</scope>
    <source>
        <strain evidence="8">NBRC 106593</strain>
    </source>
</reference>
<feature type="transmembrane region" description="Helical" evidence="6">
    <location>
        <begin position="137"/>
        <end position="157"/>
    </location>
</feature>
<evidence type="ECO:0000313" key="8">
    <source>
        <dbReference type="Proteomes" id="UP001596356"/>
    </source>
</evidence>
<protein>
    <submittedName>
        <fullName evidence="7">Lysylphosphatidylglycerol synthase domain-containing protein</fullName>
    </submittedName>
</protein>
<proteinExistence type="predicted"/>
<accession>A0ABW2AQ91</accession>
<evidence type="ECO:0000256" key="3">
    <source>
        <dbReference type="ARBA" id="ARBA00022692"/>
    </source>
</evidence>
<sequence>MSTPEDAPTKPPRQGRSFAKPLIIVALSVIAGYLVVELVGQVDWQQVAHAFTKFSWWQIAILIVLVAIRQVFNALPLATFVPGLGVMRSLDNDLAANVIGTITPPPGDMVIRVAMFNSWNINPIDGMAGVTMNMLNFYAVRLLCPVIGLAVFVGAGIEAHRTVWALLCALGAVALLLILAMVLRAEDWADRLGRSAAASARRFKATADPDKWSAAVTDFRARMATGFVQRSAKSVASLIAMVAVDAVVLLLALRFVGISSSSVGGLLVIGTFFMAYPLTTMPLFGFGILDAVLVSTYVESAGEAWEPEIIAAVAVWRALTILGPLLVGAVTVFLWRRRTGTDLNLWGGRHDKDAAVPAS</sequence>
<evidence type="ECO:0000256" key="2">
    <source>
        <dbReference type="ARBA" id="ARBA00022475"/>
    </source>
</evidence>
<dbReference type="EMBL" id="JBHSWJ010000002">
    <property type="protein sequence ID" value="MFC6713094.1"/>
    <property type="molecule type" value="Genomic_DNA"/>
</dbReference>
<keyword evidence="2" id="KW-1003">Cell membrane</keyword>
<evidence type="ECO:0000256" key="6">
    <source>
        <dbReference type="SAM" id="Phobius"/>
    </source>
</evidence>
<evidence type="ECO:0000256" key="4">
    <source>
        <dbReference type="ARBA" id="ARBA00022989"/>
    </source>
</evidence>
<keyword evidence="4 6" id="KW-1133">Transmembrane helix</keyword>
<evidence type="ECO:0000256" key="5">
    <source>
        <dbReference type="ARBA" id="ARBA00023136"/>
    </source>
</evidence>
<feature type="transmembrane region" description="Helical" evidence="6">
    <location>
        <begin position="22"/>
        <end position="42"/>
    </location>
</feature>
<keyword evidence="5 6" id="KW-0472">Membrane</keyword>